<dbReference type="InterPro" id="IPR036737">
    <property type="entry name" value="OmpA-like_sf"/>
</dbReference>
<accession>A0A8E6B3E8</accession>
<proteinExistence type="predicted"/>
<evidence type="ECO:0000256" key="2">
    <source>
        <dbReference type="SAM" id="Phobius"/>
    </source>
</evidence>
<feature type="domain" description="OmpA-like" evidence="3">
    <location>
        <begin position="253"/>
        <end position="378"/>
    </location>
</feature>
<name>A0A8E6B3E8_9BACT</name>
<gene>
    <name evidence="4" type="ORF">KIH39_17260</name>
</gene>
<keyword evidence="1 2" id="KW-0472">Membrane</keyword>
<dbReference type="Gene3D" id="3.30.1330.60">
    <property type="entry name" value="OmpA-like domain"/>
    <property type="match status" value="1"/>
</dbReference>
<dbReference type="GO" id="GO:0005548">
    <property type="term" value="F:phospholipid transporter activity"/>
    <property type="evidence" value="ECO:0007669"/>
    <property type="project" value="TreeGrafter"/>
</dbReference>
<dbReference type="Pfam" id="PF00691">
    <property type="entry name" value="OmpA"/>
    <property type="match status" value="1"/>
</dbReference>
<keyword evidence="5" id="KW-1185">Reference proteome</keyword>
<dbReference type="RefSeq" id="WP_213494465.1">
    <property type="nucleotide sequence ID" value="NZ_CP074694.1"/>
</dbReference>
<dbReference type="InterPro" id="IPR003399">
    <property type="entry name" value="Mce/MlaD"/>
</dbReference>
<dbReference type="InterPro" id="IPR052336">
    <property type="entry name" value="MlaD_Phospholipid_Transporter"/>
</dbReference>
<protein>
    <submittedName>
        <fullName evidence="4">MCE family protein</fullName>
    </submittedName>
</protein>
<evidence type="ECO:0000256" key="1">
    <source>
        <dbReference type="PROSITE-ProRule" id="PRU00473"/>
    </source>
</evidence>
<dbReference type="GO" id="GO:0005543">
    <property type="term" value="F:phospholipid binding"/>
    <property type="evidence" value="ECO:0007669"/>
    <property type="project" value="TreeGrafter"/>
</dbReference>
<keyword evidence="2" id="KW-0812">Transmembrane</keyword>
<dbReference type="InterPro" id="IPR006665">
    <property type="entry name" value="OmpA-like"/>
</dbReference>
<evidence type="ECO:0000313" key="4">
    <source>
        <dbReference type="EMBL" id="QVL30594.1"/>
    </source>
</evidence>
<reference evidence="4" key="1">
    <citation type="submission" date="2021-05" db="EMBL/GenBank/DDBJ databases">
        <title>Complete genome sequence of the cellulolytic planctomycete Telmatocola sphagniphila SP2T and characterization of the first cellulase from planctomycetes.</title>
        <authorList>
            <person name="Rakitin A.L."/>
            <person name="Beletsky A.V."/>
            <person name="Naumoff D.G."/>
            <person name="Kulichevskaya I.S."/>
            <person name="Mardanov A.V."/>
            <person name="Ravin N.V."/>
            <person name="Dedysh S.N."/>
        </authorList>
    </citation>
    <scope>NUCLEOTIDE SEQUENCE</scope>
    <source>
        <strain evidence="4">SP2T</strain>
    </source>
</reference>
<dbReference type="Pfam" id="PF02470">
    <property type="entry name" value="MlaD"/>
    <property type="match status" value="1"/>
</dbReference>
<dbReference type="Proteomes" id="UP000676194">
    <property type="component" value="Chromosome"/>
</dbReference>
<organism evidence="4 5">
    <name type="scientific">Telmatocola sphagniphila</name>
    <dbReference type="NCBI Taxonomy" id="1123043"/>
    <lineage>
        <taxon>Bacteria</taxon>
        <taxon>Pseudomonadati</taxon>
        <taxon>Planctomycetota</taxon>
        <taxon>Planctomycetia</taxon>
        <taxon>Gemmatales</taxon>
        <taxon>Gemmataceae</taxon>
    </lineage>
</organism>
<dbReference type="PANTHER" id="PTHR33371">
    <property type="entry name" value="INTERMEMBRANE PHOSPHOLIPID TRANSPORT SYSTEM BINDING PROTEIN MLAD-RELATED"/>
    <property type="match status" value="1"/>
</dbReference>
<evidence type="ECO:0000313" key="5">
    <source>
        <dbReference type="Proteomes" id="UP000676194"/>
    </source>
</evidence>
<sequence length="378" mass="40936">MNGGLTRVQSICLGLVVCVCLGLAGWGLFRIGTRKASLGDSFELLVRLSDTQDIEPGASVWIRGIDAGIVSGIEVPEEDPDHVQLRIKISAVHRNRIYADARAQINSKGLLGGSQLRINPGTSASGPLQSQIIPGDNSVDLQTVATKLAKIADQADILLAQVQQGQGTVGKLLKDDDLYKDLKSIGKQAQELLANANQGIGSIREELDGMKEFIRNGNDAIQSIKQDADAVKGLPIIRSYVEDPVGTLVRPQAERQREVYREEYLFEPGKAVLTPEGRTRLQAAARWLNVNKSSSNEVVIAAFADPKNRELTQAGARKLTEKQAEAVGDYLKELGVARLSWFSSRKVVTLGMGQGGSPLVEKDALPPARIEVILFTQR</sequence>
<dbReference type="KEGG" id="tsph:KIH39_17260"/>
<dbReference type="EMBL" id="CP074694">
    <property type="protein sequence ID" value="QVL30594.1"/>
    <property type="molecule type" value="Genomic_DNA"/>
</dbReference>
<dbReference type="PANTHER" id="PTHR33371:SF4">
    <property type="entry name" value="INTERMEMBRANE PHOSPHOLIPID TRANSPORT SYSTEM BINDING PROTEIN MLAD"/>
    <property type="match status" value="1"/>
</dbReference>
<keyword evidence="2" id="KW-1133">Transmembrane helix</keyword>
<dbReference type="PROSITE" id="PS51123">
    <property type="entry name" value="OMPA_2"/>
    <property type="match status" value="1"/>
</dbReference>
<feature type="transmembrane region" description="Helical" evidence="2">
    <location>
        <begin position="6"/>
        <end position="29"/>
    </location>
</feature>
<dbReference type="SUPFAM" id="SSF103088">
    <property type="entry name" value="OmpA-like"/>
    <property type="match status" value="1"/>
</dbReference>
<dbReference type="AlphaFoldDB" id="A0A8E6B3E8"/>
<dbReference type="GO" id="GO:0016020">
    <property type="term" value="C:membrane"/>
    <property type="evidence" value="ECO:0007669"/>
    <property type="project" value="UniProtKB-UniRule"/>
</dbReference>
<evidence type="ECO:0000259" key="3">
    <source>
        <dbReference type="PROSITE" id="PS51123"/>
    </source>
</evidence>